<evidence type="ECO:0000313" key="3">
    <source>
        <dbReference type="Proteomes" id="UP000178430"/>
    </source>
</evidence>
<evidence type="ECO:0000256" key="1">
    <source>
        <dbReference type="SAM" id="Phobius"/>
    </source>
</evidence>
<protein>
    <submittedName>
        <fullName evidence="2">Uncharacterized protein</fullName>
    </submittedName>
</protein>
<gene>
    <name evidence="2" type="ORF">A2197_02325</name>
</gene>
<sequence length="193" mass="22354">MNKLFSIFKKYWLASLSIVLFVSLLVWYFLLPKEGGPVTERAKDIELYKDAIRPGQSVNDLINLLGEPVATLEQDQYKILEYPSAFSKYTSKIFTSEEKIEFIREPVKYEEERKINSYLEQLGEPVAKLYDESLSLSYLGYIYPEQGLAVFAHKTDGIIIEIWYFEPTNIGNFLTTWGKDLVEEPADEPETIK</sequence>
<dbReference type="EMBL" id="MGHV01000062">
    <property type="protein sequence ID" value="OGM77254.1"/>
    <property type="molecule type" value="Genomic_DNA"/>
</dbReference>
<reference evidence="2 3" key="1">
    <citation type="journal article" date="2016" name="Nat. Commun.">
        <title>Thousands of microbial genomes shed light on interconnected biogeochemical processes in an aquifer system.</title>
        <authorList>
            <person name="Anantharaman K."/>
            <person name="Brown C.T."/>
            <person name="Hug L.A."/>
            <person name="Sharon I."/>
            <person name="Castelle C.J."/>
            <person name="Probst A.J."/>
            <person name="Thomas B.C."/>
            <person name="Singh A."/>
            <person name="Wilkins M.J."/>
            <person name="Karaoz U."/>
            <person name="Brodie E.L."/>
            <person name="Williams K.H."/>
            <person name="Hubbard S.S."/>
            <person name="Banfield J.F."/>
        </authorList>
    </citation>
    <scope>NUCLEOTIDE SEQUENCE [LARGE SCALE GENOMIC DNA]</scope>
</reference>
<dbReference type="Proteomes" id="UP000178430">
    <property type="component" value="Unassembled WGS sequence"/>
</dbReference>
<evidence type="ECO:0000313" key="2">
    <source>
        <dbReference type="EMBL" id="OGM77254.1"/>
    </source>
</evidence>
<dbReference type="AlphaFoldDB" id="A0A1F8CLU9"/>
<name>A0A1F8CLU9_9BACT</name>
<comment type="caution">
    <text evidence="2">The sequence shown here is derived from an EMBL/GenBank/DDBJ whole genome shotgun (WGS) entry which is preliminary data.</text>
</comment>
<keyword evidence="1" id="KW-1133">Transmembrane helix</keyword>
<keyword evidence="1" id="KW-0812">Transmembrane</keyword>
<proteinExistence type="predicted"/>
<keyword evidence="1" id="KW-0472">Membrane</keyword>
<accession>A0A1F8CLU9</accession>
<feature type="transmembrane region" description="Helical" evidence="1">
    <location>
        <begin position="12"/>
        <end position="31"/>
    </location>
</feature>
<organism evidence="2 3">
    <name type="scientific">Candidatus Woesebacteria bacterium RIFOXYA1_FULL_48_16</name>
    <dbReference type="NCBI Taxonomy" id="1802535"/>
    <lineage>
        <taxon>Bacteria</taxon>
        <taxon>Candidatus Woeseibacteriota</taxon>
    </lineage>
</organism>